<evidence type="ECO:0000259" key="1">
    <source>
        <dbReference type="Pfam" id="PF13649"/>
    </source>
</evidence>
<comment type="caution">
    <text evidence="2">The sequence shown here is derived from an EMBL/GenBank/DDBJ whole genome shotgun (WGS) entry which is preliminary data.</text>
</comment>
<dbReference type="GO" id="GO:0032259">
    <property type="term" value="P:methylation"/>
    <property type="evidence" value="ECO:0007669"/>
    <property type="project" value="UniProtKB-KW"/>
</dbReference>
<dbReference type="AlphaFoldDB" id="A0A7W7RFL9"/>
<dbReference type="Proteomes" id="UP000523007">
    <property type="component" value="Unassembled WGS sequence"/>
</dbReference>
<evidence type="ECO:0000313" key="2">
    <source>
        <dbReference type="EMBL" id="MBB4931086.1"/>
    </source>
</evidence>
<keyword evidence="2" id="KW-0489">Methyltransferase</keyword>
<name>A0A7W7RFL9_9ACTN</name>
<dbReference type="Gene3D" id="3.40.50.150">
    <property type="entry name" value="Vaccinia Virus protein VP39"/>
    <property type="match status" value="1"/>
</dbReference>
<dbReference type="Pfam" id="PF13649">
    <property type="entry name" value="Methyltransf_25"/>
    <property type="match status" value="1"/>
</dbReference>
<dbReference type="PANTHER" id="PTHR42912">
    <property type="entry name" value="METHYLTRANSFERASE"/>
    <property type="match status" value="1"/>
</dbReference>
<dbReference type="InterPro" id="IPR029063">
    <property type="entry name" value="SAM-dependent_MTases_sf"/>
</dbReference>
<proteinExistence type="predicted"/>
<dbReference type="GO" id="GO:0008168">
    <property type="term" value="F:methyltransferase activity"/>
    <property type="evidence" value="ECO:0007669"/>
    <property type="project" value="UniProtKB-KW"/>
</dbReference>
<keyword evidence="3" id="KW-1185">Reference proteome</keyword>
<dbReference type="CDD" id="cd02440">
    <property type="entry name" value="AdoMet_MTases"/>
    <property type="match status" value="1"/>
</dbReference>
<reference evidence="2 3" key="1">
    <citation type="submission" date="2020-08" db="EMBL/GenBank/DDBJ databases">
        <title>Sequencing the genomes of 1000 actinobacteria strains.</title>
        <authorList>
            <person name="Klenk H.-P."/>
        </authorList>
    </citation>
    <scope>NUCLEOTIDE SEQUENCE [LARGE SCALE GENOMIC DNA]</scope>
    <source>
        <strain evidence="2 3">DSM 102030</strain>
    </source>
</reference>
<evidence type="ECO:0000313" key="3">
    <source>
        <dbReference type="Proteomes" id="UP000523007"/>
    </source>
</evidence>
<dbReference type="EMBL" id="JACHJT010000001">
    <property type="protein sequence ID" value="MBB4931086.1"/>
    <property type="molecule type" value="Genomic_DNA"/>
</dbReference>
<gene>
    <name evidence="2" type="ORF">F4561_001906</name>
</gene>
<dbReference type="InterPro" id="IPR041698">
    <property type="entry name" value="Methyltransf_25"/>
</dbReference>
<organism evidence="2 3">
    <name type="scientific">Lipingzhangella halophila</name>
    <dbReference type="NCBI Taxonomy" id="1783352"/>
    <lineage>
        <taxon>Bacteria</taxon>
        <taxon>Bacillati</taxon>
        <taxon>Actinomycetota</taxon>
        <taxon>Actinomycetes</taxon>
        <taxon>Streptosporangiales</taxon>
        <taxon>Nocardiopsidaceae</taxon>
        <taxon>Lipingzhangella</taxon>
    </lineage>
</organism>
<sequence length="260" mass="28272">MNHSSETGPSEFDFDDPSLKAALELHHGLARQGPGSAATTRRLLSLAQPIPSRPRVLDLGCGPGPAALLLAQEAQAEVTAIDLYPRFLDELRAAAEQAVVAERITPENRSMDDLPYPDGSFDLVWSEAAAYNIGFDTALRSWRRLLAPEGVLVVTELGWLTGTPHSEAREFWDAVYPPRTTAENVAIATAAGYTVVATYLLPDEDWFAEYYTSLEARIAGIDPGDALALEAAGHLRREIGLRRAHGADYGYVGYVLRPRG</sequence>
<dbReference type="RefSeq" id="WP_184576755.1">
    <property type="nucleotide sequence ID" value="NZ_JACHJT010000001.1"/>
</dbReference>
<protein>
    <submittedName>
        <fullName evidence="2">SAM-dependent methyltransferase</fullName>
    </submittedName>
</protein>
<dbReference type="InterPro" id="IPR050508">
    <property type="entry name" value="Methyltransf_Superfamily"/>
</dbReference>
<accession>A0A7W7RFL9</accession>
<keyword evidence="2" id="KW-0808">Transferase</keyword>
<feature type="domain" description="Methyltransferase" evidence="1">
    <location>
        <begin position="56"/>
        <end position="150"/>
    </location>
</feature>
<dbReference type="SUPFAM" id="SSF53335">
    <property type="entry name" value="S-adenosyl-L-methionine-dependent methyltransferases"/>
    <property type="match status" value="1"/>
</dbReference>